<dbReference type="InterPro" id="IPR011990">
    <property type="entry name" value="TPR-like_helical_dom_sf"/>
</dbReference>
<protein>
    <recommendedName>
        <fullName evidence="3">Sel1 repeat family protein</fullName>
    </recommendedName>
</protein>
<gene>
    <name evidence="2" type="ORF">SDC9_146900</name>
</gene>
<accession>A0A645EDC9</accession>
<dbReference type="AlphaFoldDB" id="A0A645EDC9"/>
<dbReference type="SUPFAM" id="SSF81901">
    <property type="entry name" value="HCP-like"/>
    <property type="match status" value="1"/>
</dbReference>
<evidence type="ECO:0000256" key="1">
    <source>
        <dbReference type="SAM" id="MobiDB-lite"/>
    </source>
</evidence>
<evidence type="ECO:0000313" key="2">
    <source>
        <dbReference type="EMBL" id="MPM99706.1"/>
    </source>
</evidence>
<feature type="region of interest" description="Disordered" evidence="1">
    <location>
        <begin position="77"/>
        <end position="98"/>
    </location>
</feature>
<dbReference type="InterPro" id="IPR006597">
    <property type="entry name" value="Sel1-like"/>
</dbReference>
<dbReference type="Pfam" id="PF08238">
    <property type="entry name" value="Sel1"/>
    <property type="match status" value="1"/>
</dbReference>
<organism evidence="2">
    <name type="scientific">bioreactor metagenome</name>
    <dbReference type="NCBI Taxonomy" id="1076179"/>
    <lineage>
        <taxon>unclassified sequences</taxon>
        <taxon>metagenomes</taxon>
        <taxon>ecological metagenomes</taxon>
    </lineage>
</organism>
<dbReference type="Gene3D" id="1.25.40.10">
    <property type="entry name" value="Tetratricopeptide repeat domain"/>
    <property type="match status" value="1"/>
</dbReference>
<reference evidence="2" key="1">
    <citation type="submission" date="2019-08" db="EMBL/GenBank/DDBJ databases">
        <authorList>
            <person name="Kucharzyk K."/>
            <person name="Murdoch R.W."/>
            <person name="Higgins S."/>
            <person name="Loffler F."/>
        </authorList>
    </citation>
    <scope>NUCLEOTIDE SEQUENCE</scope>
</reference>
<name>A0A645EDC9_9ZZZZ</name>
<dbReference type="EMBL" id="VSSQ01045792">
    <property type="protein sequence ID" value="MPM99706.1"/>
    <property type="molecule type" value="Genomic_DNA"/>
</dbReference>
<proteinExistence type="predicted"/>
<comment type="caution">
    <text evidence="2">The sequence shown here is derived from an EMBL/GenBank/DDBJ whole genome shotgun (WGS) entry which is preliminary data.</text>
</comment>
<dbReference type="SMART" id="SM00671">
    <property type="entry name" value="SEL1"/>
    <property type="match status" value="1"/>
</dbReference>
<sequence length="98" mass="11284">MNIIEEKTLSEQIKENMENNPDFAAGVIQFYKAMADNGNADAQYEWAILLLEGEFVEENYELALDYLYKSAEQGHENAETRYFSETAPDDDGRYDAWA</sequence>
<evidence type="ECO:0008006" key="3">
    <source>
        <dbReference type="Google" id="ProtNLM"/>
    </source>
</evidence>